<reference evidence="6 7" key="1">
    <citation type="submission" date="2017-03" db="EMBL/GenBank/DDBJ databases">
        <title>Genome sequence of Clostridium oryzae DSM 28571.</title>
        <authorList>
            <person name="Poehlein A."/>
            <person name="Daniel R."/>
        </authorList>
    </citation>
    <scope>NUCLEOTIDE SEQUENCE [LARGE SCALE GENOMIC DNA]</scope>
    <source>
        <strain evidence="6 7">DSM 28571</strain>
    </source>
</reference>
<keyword evidence="4" id="KW-0175">Coiled coil</keyword>
<evidence type="ECO:0000256" key="3">
    <source>
        <dbReference type="ARBA" id="ARBA00023125"/>
    </source>
</evidence>
<sequence length="487" mass="56459">MTFLSEQQRAQIGLTYLMNMLELITPYGREKKKKLRAYKRGEVDKLIKELDNVEKVKDSLKHNTYIYIKIENLFFEVKDIKHTLKRCEDLFVLDEIEFFEIKSFAILCDRLSECFIKLNLDIPSLKINSLNEVVNILDPEHKKISSFYIYEDYSEKLRIIRDEKRRLEQQIISEKNEKNIEALKQRRLDIVIEEEQEEFIIRRKLTEALRVHLDSIRENMDSVGKLDMYMAKAKLADKYNGVKPKICTDIHIEFEDIINPQLFDILTKQNKSITPISVSLNQGTSVITGANMSGKSAAMKVILVNMILAHYGFFVFAAKAEIPVFDYIGYIAEDEQSLSSGLSSFGAEIVKLKNVMDKIKSERCFVALDELARGTNPKEGYCLVKAVAGYLRNFETVSVIATHYDGIVDKDMTHYQVIGLKYVDFDKIKYRIISEDKASIDILQECMDYRLELVQDNSTVPKDALNVCICLGLDKELIDRIKEYYDR</sequence>
<organism evidence="6 7">
    <name type="scientific">Clostridium oryzae</name>
    <dbReference type="NCBI Taxonomy" id="1450648"/>
    <lineage>
        <taxon>Bacteria</taxon>
        <taxon>Bacillati</taxon>
        <taxon>Bacillota</taxon>
        <taxon>Clostridia</taxon>
        <taxon>Eubacteriales</taxon>
        <taxon>Clostridiaceae</taxon>
        <taxon>Clostridium</taxon>
    </lineage>
</organism>
<feature type="domain" description="DNA mismatch repair proteins mutS family" evidence="5">
    <location>
        <begin position="282"/>
        <end position="486"/>
    </location>
</feature>
<dbReference type="Pfam" id="PF00488">
    <property type="entry name" value="MutS_V"/>
    <property type="match status" value="1"/>
</dbReference>
<dbReference type="PANTHER" id="PTHR11361">
    <property type="entry name" value="DNA MISMATCH REPAIR PROTEIN MUTS FAMILY MEMBER"/>
    <property type="match status" value="1"/>
</dbReference>
<evidence type="ECO:0000313" key="7">
    <source>
        <dbReference type="Proteomes" id="UP000190080"/>
    </source>
</evidence>
<dbReference type="GO" id="GO:0006298">
    <property type="term" value="P:mismatch repair"/>
    <property type="evidence" value="ECO:0007669"/>
    <property type="project" value="InterPro"/>
</dbReference>
<dbReference type="PANTHER" id="PTHR11361:SF14">
    <property type="entry name" value="DNA MISMATCH REPAIR PROTEIN MUTS, TYPE 2"/>
    <property type="match status" value="1"/>
</dbReference>
<accession>A0A1V4ICN4</accession>
<keyword evidence="2" id="KW-0067">ATP-binding</keyword>
<feature type="coiled-coil region" evidence="4">
    <location>
        <begin position="150"/>
        <end position="177"/>
    </location>
</feature>
<dbReference type="InterPro" id="IPR045076">
    <property type="entry name" value="MutS"/>
</dbReference>
<dbReference type="InterPro" id="IPR000432">
    <property type="entry name" value="DNA_mismatch_repair_MutS_C"/>
</dbReference>
<proteinExistence type="predicted"/>
<dbReference type="Gene3D" id="3.40.50.300">
    <property type="entry name" value="P-loop containing nucleotide triphosphate hydrolases"/>
    <property type="match status" value="1"/>
</dbReference>
<name>A0A1V4ICN4_9CLOT</name>
<dbReference type="GO" id="GO:0005524">
    <property type="term" value="F:ATP binding"/>
    <property type="evidence" value="ECO:0007669"/>
    <property type="project" value="UniProtKB-KW"/>
</dbReference>
<protein>
    <submittedName>
        <fullName evidence="6">DNA mismatch repair protein MutS</fullName>
    </submittedName>
</protein>
<keyword evidence="1" id="KW-0547">Nucleotide-binding</keyword>
<dbReference type="InterPro" id="IPR027417">
    <property type="entry name" value="P-loop_NTPase"/>
</dbReference>
<evidence type="ECO:0000256" key="1">
    <source>
        <dbReference type="ARBA" id="ARBA00022741"/>
    </source>
</evidence>
<dbReference type="RefSeq" id="WP_079427691.1">
    <property type="nucleotide sequence ID" value="NZ_MZGV01000073.1"/>
</dbReference>
<evidence type="ECO:0000259" key="5">
    <source>
        <dbReference type="SMART" id="SM00534"/>
    </source>
</evidence>
<dbReference type="SUPFAM" id="SSF52540">
    <property type="entry name" value="P-loop containing nucleoside triphosphate hydrolases"/>
    <property type="match status" value="1"/>
</dbReference>
<keyword evidence="7" id="KW-1185">Reference proteome</keyword>
<dbReference type="SMART" id="SM00534">
    <property type="entry name" value="MUTSac"/>
    <property type="match status" value="1"/>
</dbReference>
<gene>
    <name evidence="6" type="primary">mutS_3</name>
    <name evidence="6" type="ORF">CLORY_39380</name>
</gene>
<dbReference type="STRING" id="1450648.CLORY_39380"/>
<dbReference type="OrthoDB" id="9777812at2"/>
<dbReference type="SUPFAM" id="SSF48334">
    <property type="entry name" value="DNA repair protein MutS, domain III"/>
    <property type="match status" value="1"/>
</dbReference>
<evidence type="ECO:0000313" key="6">
    <source>
        <dbReference type="EMBL" id="OPJ57762.1"/>
    </source>
</evidence>
<dbReference type="AlphaFoldDB" id="A0A1V4ICN4"/>
<evidence type="ECO:0000256" key="4">
    <source>
        <dbReference type="SAM" id="Coils"/>
    </source>
</evidence>
<dbReference type="Proteomes" id="UP000190080">
    <property type="component" value="Unassembled WGS sequence"/>
</dbReference>
<comment type="caution">
    <text evidence="6">The sequence shown here is derived from an EMBL/GenBank/DDBJ whole genome shotgun (WGS) entry which is preliminary data.</text>
</comment>
<dbReference type="GO" id="GO:0030983">
    <property type="term" value="F:mismatched DNA binding"/>
    <property type="evidence" value="ECO:0007669"/>
    <property type="project" value="InterPro"/>
</dbReference>
<dbReference type="EMBL" id="MZGV01000073">
    <property type="protein sequence ID" value="OPJ57762.1"/>
    <property type="molecule type" value="Genomic_DNA"/>
</dbReference>
<evidence type="ECO:0000256" key="2">
    <source>
        <dbReference type="ARBA" id="ARBA00022840"/>
    </source>
</evidence>
<dbReference type="InterPro" id="IPR036187">
    <property type="entry name" value="DNA_mismatch_repair_MutS_sf"/>
</dbReference>
<dbReference type="GO" id="GO:0140664">
    <property type="term" value="F:ATP-dependent DNA damage sensor activity"/>
    <property type="evidence" value="ECO:0007669"/>
    <property type="project" value="InterPro"/>
</dbReference>
<keyword evidence="3" id="KW-0238">DNA-binding</keyword>